<dbReference type="CDD" id="cd02258">
    <property type="entry name" value="Peptidase_C25_N"/>
    <property type="match status" value="1"/>
</dbReference>
<comment type="caution">
    <text evidence="5">The sequence shown here is derived from an EMBL/GenBank/DDBJ whole genome shotgun (WGS) entry which is preliminary data.</text>
</comment>
<evidence type="ECO:0000313" key="6">
    <source>
        <dbReference type="Proteomes" id="UP001497602"/>
    </source>
</evidence>
<feature type="signal peptide" evidence="2">
    <location>
        <begin position="1"/>
        <end position="24"/>
    </location>
</feature>
<dbReference type="InterPro" id="IPR026444">
    <property type="entry name" value="Secre_tail"/>
</dbReference>
<dbReference type="Pfam" id="PF01364">
    <property type="entry name" value="Peptidase_C25"/>
    <property type="match status" value="1"/>
</dbReference>
<dbReference type="Gene3D" id="3.40.50.1460">
    <property type="match status" value="1"/>
</dbReference>
<evidence type="ECO:0000313" key="5">
    <source>
        <dbReference type="EMBL" id="CAL2105899.1"/>
    </source>
</evidence>
<protein>
    <submittedName>
        <fullName evidence="5">Peptidase family C25</fullName>
    </submittedName>
</protein>
<dbReference type="RefSeq" id="WP_348737732.1">
    <property type="nucleotide sequence ID" value="NZ_CAXJRC010000011.1"/>
</dbReference>
<proteinExistence type="predicted"/>
<dbReference type="Gene3D" id="2.60.40.4070">
    <property type="match status" value="1"/>
</dbReference>
<keyword evidence="6" id="KW-1185">Reference proteome</keyword>
<feature type="domain" description="Gingipain" evidence="3">
    <location>
        <begin position="399"/>
        <end position="765"/>
    </location>
</feature>
<dbReference type="InterPro" id="IPR029031">
    <property type="entry name" value="Gingipain_N_sf"/>
</dbReference>
<evidence type="ECO:0000259" key="3">
    <source>
        <dbReference type="Pfam" id="PF01364"/>
    </source>
</evidence>
<name>A0ABP1FC08_9FLAO</name>
<reference evidence="5 6" key="1">
    <citation type="submission" date="2024-05" db="EMBL/GenBank/DDBJ databases">
        <authorList>
            <person name="Duchaud E."/>
        </authorList>
    </citation>
    <scope>NUCLEOTIDE SEQUENCE [LARGE SCALE GENOMIC DNA]</scope>
    <source>
        <strain evidence="5">Ena-SAMPLE-TAB-13-05-2024-13:56:06:370-140305</strain>
    </source>
</reference>
<keyword evidence="1 2" id="KW-0732">Signal</keyword>
<sequence>MKKLFILYLLFPLMGISQSNSVLSNGNWYKFSINTTGIFKIDASFLSQLGIDINTVNPKNIKIFGNGGNMLPQKVDTFRHNDLQENAIYVHGESDNTFNQDDFILFYGLGPHHWSVDPVSSNVSHIQNIYSDKAYYFLTIDNSPGKRITTLTQPTQNSIKTINSYNDYTFHEVETRNLFAVGREWFGEDFSFENSQSFKINFPKQLSGTNLKVKVSAATISSLVSNMTILANGNNLTNISFPAASISGVSSLATHRTGEGTIPSNTSDFVDINITYNNNGLPSAKAYLDFIEVSGFKELKAIGNQFSFRSFEVNNTTGTVEYQIQNANNINQLWNVSNSISPQSIENLNSSSNVFSFKANGGTLEEYVVVNYNNTFTPVKESNGKIANQNLRALKDIQYLIITNNSLSSEANRLANYHKNNSNLTTSVVTLDKIYNEFASGAPDITGIRDFIKHLHDTSSNDRKLKYVCFFGDSSYDYKDRITDNNNIVPTYHAPESFNLVTSFVTDDYYVMIEPNEGEMWSAHTIDIASGRIPVTSIQQASAVVNKILNYYSNKTFGDWRNTITLLADDIDQDADKSLQSGLEEVADSIKKHKPIFNINKLYADAFKQENSSGGERYPQVKNAVSNTIENGTLIFDYFGHGGEDGLAGERLLEIPQIEALNNFNTLPLFITVTCEFSRFDNPLRVTAGEKLFLNQNGGAVSMVTTTRDVYINVGEQFNKDLTKHILGFDGSTNTIAQDLVKAKNQTSSIQKFFIFFFGDPAMKLAIPKPNILITKINDKEITQSIDTLKALSKVTFEGIVTDNSNTVLTNFNGELSTTVFDKSIDKQTLDNDGFGVINTFDSQESKLFRGKSSVNNGLFKFEFIVPKDVKIAYGKGKISMYANNNSIDKGGANFDVTVGGINENAPEDNTGPEIQAFMNDESFIDGGNTNASPNLVLKLSDISGINTSITAVDHDIVAILDGNESEPIVLNDYYQTELDDFTKGNVSYKLRNLTTGPHTLKIKAWDTYNNSSETTLNFVVVSDAGLTLTNVLNYPNPFVNYTEFWFNHNKPNEPLEVQVQVFTISGKLVKTINKISQNTGNLSREITWNGLDDFGNKLAKGVYIYKLKVKSTIANIVSEKYEKLVIL</sequence>
<dbReference type="NCBIfam" id="NF033707">
    <property type="entry name" value="T9SS_sortase"/>
    <property type="match status" value="1"/>
</dbReference>
<dbReference type="InterPro" id="IPR029030">
    <property type="entry name" value="Caspase-like_dom_sf"/>
</dbReference>
<dbReference type="Proteomes" id="UP001497602">
    <property type="component" value="Unassembled WGS sequence"/>
</dbReference>
<dbReference type="InterPro" id="IPR025965">
    <property type="entry name" value="FlgD/Vpr_Ig-like"/>
</dbReference>
<organism evidence="5 6">
    <name type="scientific">Tenacibaculum vairaonense</name>
    <dbReference type="NCBI Taxonomy" id="3137860"/>
    <lineage>
        <taxon>Bacteria</taxon>
        <taxon>Pseudomonadati</taxon>
        <taxon>Bacteroidota</taxon>
        <taxon>Flavobacteriia</taxon>
        <taxon>Flavobacteriales</taxon>
        <taxon>Flavobacteriaceae</taxon>
        <taxon>Tenacibaculum</taxon>
    </lineage>
</organism>
<feature type="domain" description="FlgD/Vpr Ig-like" evidence="4">
    <location>
        <begin position="1057"/>
        <end position="1113"/>
    </location>
</feature>
<dbReference type="NCBIfam" id="TIGR04183">
    <property type="entry name" value="Por_Secre_tail"/>
    <property type="match status" value="1"/>
</dbReference>
<evidence type="ECO:0000256" key="1">
    <source>
        <dbReference type="ARBA" id="ARBA00022729"/>
    </source>
</evidence>
<feature type="chain" id="PRO_5045792236" evidence="2">
    <location>
        <begin position="25"/>
        <end position="1128"/>
    </location>
</feature>
<dbReference type="Pfam" id="PF13860">
    <property type="entry name" value="FlgD_ig"/>
    <property type="match status" value="1"/>
</dbReference>
<gene>
    <name evidence="5" type="ORF">T190115A13A_10055</name>
</gene>
<evidence type="ECO:0000256" key="2">
    <source>
        <dbReference type="SAM" id="SignalP"/>
    </source>
</evidence>
<dbReference type="SUPFAM" id="SSF52129">
    <property type="entry name" value="Caspase-like"/>
    <property type="match status" value="1"/>
</dbReference>
<dbReference type="EMBL" id="CAXJRC010000011">
    <property type="protein sequence ID" value="CAL2105899.1"/>
    <property type="molecule type" value="Genomic_DNA"/>
</dbReference>
<accession>A0ABP1FC08</accession>
<dbReference type="InterPro" id="IPR001769">
    <property type="entry name" value="Gingipain"/>
</dbReference>
<evidence type="ECO:0000259" key="4">
    <source>
        <dbReference type="Pfam" id="PF13860"/>
    </source>
</evidence>
<dbReference type="Gene3D" id="3.40.50.10390">
    <property type="entry name" value="Gingipain r, domain 1"/>
    <property type="match status" value="1"/>
</dbReference>